<keyword evidence="4" id="KW-0227">DNA damage</keyword>
<dbReference type="InterPro" id="IPR014048">
    <property type="entry name" value="MethylDNA_cys_MeTrfase_DNA-bd"/>
</dbReference>
<dbReference type="InterPro" id="IPR001497">
    <property type="entry name" value="MethylDNA_cys_MeTrfase_AS"/>
</dbReference>
<dbReference type="InterPro" id="IPR036217">
    <property type="entry name" value="MethylDNA_cys_MeTrfase_DNAb"/>
</dbReference>
<dbReference type="SUPFAM" id="SSF46767">
    <property type="entry name" value="Methylated DNA-protein cysteine methyltransferase, C-terminal domain"/>
    <property type="match status" value="1"/>
</dbReference>
<accession>A0A2K8SE12</accession>
<dbReference type="GO" id="GO:0003908">
    <property type="term" value="F:methylated-DNA-[protein]-cysteine S-methyltransferase activity"/>
    <property type="evidence" value="ECO:0007669"/>
    <property type="project" value="UniProtKB-EC"/>
</dbReference>
<evidence type="ECO:0000259" key="7">
    <source>
        <dbReference type="Pfam" id="PF01035"/>
    </source>
</evidence>
<evidence type="ECO:0000256" key="1">
    <source>
        <dbReference type="ARBA" id="ARBA00001286"/>
    </source>
</evidence>
<dbReference type="KEGG" id="sfz:SFLOR_v1c06120"/>
<comment type="catalytic activity">
    <reaction evidence="6">
        <text>a 6-O-methyl-2'-deoxyguanosine in DNA + L-cysteinyl-[protein] = S-methyl-L-cysteinyl-[protein] + a 2'-deoxyguanosine in DNA</text>
        <dbReference type="Rhea" id="RHEA:24000"/>
        <dbReference type="Rhea" id="RHEA-COMP:10131"/>
        <dbReference type="Rhea" id="RHEA-COMP:10132"/>
        <dbReference type="Rhea" id="RHEA-COMP:11367"/>
        <dbReference type="Rhea" id="RHEA-COMP:11368"/>
        <dbReference type="ChEBI" id="CHEBI:29950"/>
        <dbReference type="ChEBI" id="CHEBI:82612"/>
        <dbReference type="ChEBI" id="CHEBI:85445"/>
        <dbReference type="ChEBI" id="CHEBI:85448"/>
        <dbReference type="EC" id="2.1.1.63"/>
    </reaction>
</comment>
<protein>
    <submittedName>
        <fullName evidence="8">Methylated-DNA-[protein]-cysteine S-methyltransferase</fullName>
    </submittedName>
</protein>
<dbReference type="OrthoDB" id="9802228at2"/>
<dbReference type="NCBIfam" id="TIGR00589">
    <property type="entry name" value="ogt"/>
    <property type="match status" value="1"/>
</dbReference>
<dbReference type="PROSITE" id="PS00374">
    <property type="entry name" value="MGMT"/>
    <property type="match status" value="1"/>
</dbReference>
<evidence type="ECO:0000256" key="6">
    <source>
        <dbReference type="ARBA" id="ARBA00049348"/>
    </source>
</evidence>
<dbReference type="InterPro" id="IPR036388">
    <property type="entry name" value="WH-like_DNA-bd_sf"/>
</dbReference>
<feature type="domain" description="Methylated-DNA-[protein]-cysteine S-methyltransferase DNA binding" evidence="7">
    <location>
        <begin position="89"/>
        <end position="162"/>
    </location>
</feature>
<dbReference type="PANTHER" id="PTHR10815">
    <property type="entry name" value="METHYLATED-DNA--PROTEIN-CYSTEINE METHYLTRANSFERASE"/>
    <property type="match status" value="1"/>
</dbReference>
<dbReference type="GO" id="GO:0032259">
    <property type="term" value="P:methylation"/>
    <property type="evidence" value="ECO:0007669"/>
    <property type="project" value="UniProtKB-KW"/>
</dbReference>
<evidence type="ECO:0000256" key="2">
    <source>
        <dbReference type="ARBA" id="ARBA00022603"/>
    </source>
</evidence>
<sequence length="165" mass="19932">MREEKLIKVFKINIFENKILKIGIIGEKLCYLGFEKDDIYQFYKGYKVRNVLRKDEFEKYIDILRKFEKKEKIELNFEDFFLPNLTEKQLNVLKELVKLDYGQYMTYSDFAKHINKPDHTRFIATCMAQNPILLIVPCHRIISKNNEIKYRSGSEIKKFLIKNNY</sequence>
<evidence type="ECO:0000256" key="3">
    <source>
        <dbReference type="ARBA" id="ARBA00022679"/>
    </source>
</evidence>
<dbReference type="Proteomes" id="UP000231823">
    <property type="component" value="Chromosome"/>
</dbReference>
<gene>
    <name evidence="8" type="primary">adaB</name>
    <name evidence="8" type="ORF">SFLOR_v1c06120</name>
</gene>
<dbReference type="Gene3D" id="1.10.10.10">
    <property type="entry name" value="Winged helix-like DNA-binding domain superfamily/Winged helix DNA-binding domain"/>
    <property type="match status" value="1"/>
</dbReference>
<dbReference type="GO" id="GO:0006281">
    <property type="term" value="P:DNA repair"/>
    <property type="evidence" value="ECO:0007669"/>
    <property type="project" value="UniProtKB-KW"/>
</dbReference>
<evidence type="ECO:0000256" key="5">
    <source>
        <dbReference type="ARBA" id="ARBA00023204"/>
    </source>
</evidence>
<evidence type="ECO:0000256" key="4">
    <source>
        <dbReference type="ARBA" id="ARBA00022763"/>
    </source>
</evidence>
<keyword evidence="2 8" id="KW-0489">Methyltransferase</keyword>
<keyword evidence="5" id="KW-0234">DNA repair</keyword>
<dbReference type="Pfam" id="PF01035">
    <property type="entry name" value="DNA_binding_1"/>
    <property type="match status" value="1"/>
</dbReference>
<dbReference type="RefSeq" id="WP_100916640.1">
    <property type="nucleotide sequence ID" value="NZ_CP025057.1"/>
</dbReference>
<dbReference type="EMBL" id="CP025057">
    <property type="protein sequence ID" value="AUB31662.1"/>
    <property type="molecule type" value="Genomic_DNA"/>
</dbReference>
<dbReference type="AlphaFoldDB" id="A0A2K8SE12"/>
<evidence type="ECO:0000313" key="9">
    <source>
        <dbReference type="Proteomes" id="UP000231823"/>
    </source>
</evidence>
<comment type="catalytic activity">
    <reaction evidence="1">
        <text>a 4-O-methyl-thymidine in DNA + L-cysteinyl-[protein] = a thymidine in DNA + S-methyl-L-cysteinyl-[protein]</text>
        <dbReference type="Rhea" id="RHEA:53428"/>
        <dbReference type="Rhea" id="RHEA-COMP:10131"/>
        <dbReference type="Rhea" id="RHEA-COMP:10132"/>
        <dbReference type="Rhea" id="RHEA-COMP:13555"/>
        <dbReference type="Rhea" id="RHEA-COMP:13556"/>
        <dbReference type="ChEBI" id="CHEBI:29950"/>
        <dbReference type="ChEBI" id="CHEBI:82612"/>
        <dbReference type="ChEBI" id="CHEBI:137386"/>
        <dbReference type="ChEBI" id="CHEBI:137387"/>
        <dbReference type="EC" id="2.1.1.63"/>
    </reaction>
</comment>
<dbReference type="CDD" id="cd06445">
    <property type="entry name" value="ATase"/>
    <property type="match status" value="1"/>
</dbReference>
<dbReference type="PANTHER" id="PTHR10815:SF13">
    <property type="entry name" value="METHYLATED-DNA--PROTEIN-CYSTEINE METHYLTRANSFERASE"/>
    <property type="match status" value="1"/>
</dbReference>
<reference evidence="8 9" key="1">
    <citation type="submission" date="2017-12" db="EMBL/GenBank/DDBJ databases">
        <title>Complete genome sequence of Spiroplasma floricola 23-6 (ATCC 29989).</title>
        <authorList>
            <person name="Tsai Y.-M."/>
            <person name="Wu P.-S."/>
            <person name="Lo W.-S."/>
            <person name="Kuo C.-H."/>
        </authorList>
    </citation>
    <scope>NUCLEOTIDE SEQUENCE [LARGE SCALE GENOMIC DNA]</scope>
    <source>
        <strain evidence="8 9">23-6</strain>
    </source>
</reference>
<name>A0A2K8SE12_9MOLU</name>
<evidence type="ECO:0000313" key="8">
    <source>
        <dbReference type="EMBL" id="AUB31662.1"/>
    </source>
</evidence>
<keyword evidence="3 8" id="KW-0808">Transferase</keyword>
<proteinExistence type="predicted"/>
<organism evidence="8 9">
    <name type="scientific">Spiroplasma floricola 23-6</name>
    <dbReference type="NCBI Taxonomy" id="1336749"/>
    <lineage>
        <taxon>Bacteria</taxon>
        <taxon>Bacillati</taxon>
        <taxon>Mycoplasmatota</taxon>
        <taxon>Mollicutes</taxon>
        <taxon>Entomoplasmatales</taxon>
        <taxon>Spiroplasmataceae</taxon>
        <taxon>Spiroplasma</taxon>
    </lineage>
</organism>
<keyword evidence="9" id="KW-1185">Reference proteome</keyword>